<evidence type="ECO:0000256" key="1">
    <source>
        <dbReference type="ARBA" id="ARBA00022441"/>
    </source>
</evidence>
<evidence type="ECO:0000313" key="4">
    <source>
        <dbReference type="Proteomes" id="UP000005239"/>
    </source>
</evidence>
<dbReference type="SUPFAM" id="SSF117281">
    <property type="entry name" value="Kelch motif"/>
    <property type="match status" value="1"/>
</dbReference>
<evidence type="ECO:0000256" key="2">
    <source>
        <dbReference type="ARBA" id="ARBA00022737"/>
    </source>
</evidence>
<protein>
    <submittedName>
        <fullName evidence="3">Uncharacterized protein</fullName>
    </submittedName>
</protein>
<dbReference type="Pfam" id="PF01344">
    <property type="entry name" value="Kelch_1"/>
    <property type="match status" value="2"/>
</dbReference>
<sequence>MIAPMSQERRGCSAISFNGRIYVAGGHYKGGDYVTLRTVEAYDPNTDQWERLADLTIQRYPLEFEIHVIVSGQKPTLIVSDGKLMVLGGYSDFWDQERLSSVEEYDKENNTWKERREM</sequence>
<reference evidence="3" key="2">
    <citation type="submission" date="2022-06" db="UniProtKB">
        <authorList>
            <consortium name="EnsemblMetazoa"/>
        </authorList>
    </citation>
    <scope>IDENTIFICATION</scope>
    <source>
        <strain evidence="3">PS312</strain>
    </source>
</reference>
<dbReference type="Gene3D" id="2.120.10.80">
    <property type="entry name" value="Kelch-type beta propeller"/>
    <property type="match status" value="1"/>
</dbReference>
<dbReference type="AlphaFoldDB" id="A0A2A6BQJ9"/>
<accession>A0A2A6BQJ9</accession>
<organism evidence="3 4">
    <name type="scientific">Pristionchus pacificus</name>
    <name type="common">Parasitic nematode worm</name>
    <dbReference type="NCBI Taxonomy" id="54126"/>
    <lineage>
        <taxon>Eukaryota</taxon>
        <taxon>Metazoa</taxon>
        <taxon>Ecdysozoa</taxon>
        <taxon>Nematoda</taxon>
        <taxon>Chromadorea</taxon>
        <taxon>Rhabditida</taxon>
        <taxon>Rhabditina</taxon>
        <taxon>Diplogasteromorpha</taxon>
        <taxon>Diplogasteroidea</taxon>
        <taxon>Neodiplogasteridae</taxon>
        <taxon>Pristionchus</taxon>
    </lineage>
</organism>
<accession>A0A8R1UNQ3</accession>
<reference evidence="4" key="1">
    <citation type="journal article" date="2008" name="Nat. Genet.">
        <title>The Pristionchus pacificus genome provides a unique perspective on nematode lifestyle and parasitism.</title>
        <authorList>
            <person name="Dieterich C."/>
            <person name="Clifton S.W."/>
            <person name="Schuster L.N."/>
            <person name="Chinwalla A."/>
            <person name="Delehaunty K."/>
            <person name="Dinkelacker I."/>
            <person name="Fulton L."/>
            <person name="Fulton R."/>
            <person name="Godfrey J."/>
            <person name="Minx P."/>
            <person name="Mitreva M."/>
            <person name="Roeseler W."/>
            <person name="Tian H."/>
            <person name="Witte H."/>
            <person name="Yang S.P."/>
            <person name="Wilson R.K."/>
            <person name="Sommer R.J."/>
        </authorList>
    </citation>
    <scope>NUCLEOTIDE SEQUENCE [LARGE SCALE GENOMIC DNA]</scope>
    <source>
        <strain evidence="4">PS312</strain>
    </source>
</reference>
<keyword evidence="2" id="KW-0677">Repeat</keyword>
<gene>
    <name evidence="3" type="primary">WBGene00275019</name>
</gene>
<dbReference type="InterPro" id="IPR006652">
    <property type="entry name" value="Kelch_1"/>
</dbReference>
<keyword evidence="4" id="KW-1185">Reference proteome</keyword>
<dbReference type="SMART" id="SM00612">
    <property type="entry name" value="Kelch"/>
    <property type="match status" value="1"/>
</dbReference>
<dbReference type="Proteomes" id="UP000005239">
    <property type="component" value="Unassembled WGS sequence"/>
</dbReference>
<evidence type="ECO:0000313" key="3">
    <source>
        <dbReference type="EnsemblMetazoa" id="PPA36650.1"/>
    </source>
</evidence>
<proteinExistence type="predicted"/>
<name>A0A2A6BQJ9_PRIPA</name>
<dbReference type="PANTHER" id="PTHR46344:SF27">
    <property type="entry name" value="KELCH REPEAT SUPERFAMILY PROTEIN"/>
    <property type="match status" value="1"/>
</dbReference>
<dbReference type="PANTHER" id="PTHR46344">
    <property type="entry name" value="OS02G0202900 PROTEIN"/>
    <property type="match status" value="1"/>
</dbReference>
<dbReference type="InterPro" id="IPR015915">
    <property type="entry name" value="Kelch-typ_b-propeller"/>
</dbReference>
<dbReference type="OrthoDB" id="45365at2759"/>
<dbReference type="EnsemblMetazoa" id="PPA36650.1">
    <property type="protein sequence ID" value="PPA36650.1"/>
    <property type="gene ID" value="WBGene00275019"/>
</dbReference>
<keyword evidence="1" id="KW-0880">Kelch repeat</keyword>